<proteinExistence type="predicted"/>
<organism evidence="1 2">
    <name type="scientific">Aquisphaera giovannonii</name>
    <dbReference type="NCBI Taxonomy" id="406548"/>
    <lineage>
        <taxon>Bacteria</taxon>
        <taxon>Pseudomonadati</taxon>
        <taxon>Planctomycetota</taxon>
        <taxon>Planctomycetia</taxon>
        <taxon>Isosphaerales</taxon>
        <taxon>Isosphaeraceae</taxon>
        <taxon>Aquisphaera</taxon>
    </lineage>
</organism>
<gene>
    <name evidence="1" type="ORF">OJF2_15860</name>
</gene>
<reference evidence="1 2" key="1">
    <citation type="submission" date="2019-08" db="EMBL/GenBank/DDBJ databases">
        <title>Deep-cultivation of Planctomycetes and their phenomic and genomic characterization uncovers novel biology.</title>
        <authorList>
            <person name="Wiegand S."/>
            <person name="Jogler M."/>
            <person name="Boedeker C."/>
            <person name="Pinto D."/>
            <person name="Vollmers J."/>
            <person name="Rivas-Marin E."/>
            <person name="Kohn T."/>
            <person name="Peeters S.H."/>
            <person name="Heuer A."/>
            <person name="Rast P."/>
            <person name="Oberbeckmann S."/>
            <person name="Bunk B."/>
            <person name="Jeske O."/>
            <person name="Meyerdierks A."/>
            <person name="Storesund J.E."/>
            <person name="Kallscheuer N."/>
            <person name="Luecker S."/>
            <person name="Lage O.M."/>
            <person name="Pohl T."/>
            <person name="Merkel B.J."/>
            <person name="Hornburger P."/>
            <person name="Mueller R.-W."/>
            <person name="Bruemmer F."/>
            <person name="Labrenz M."/>
            <person name="Spormann A.M."/>
            <person name="Op den Camp H."/>
            <person name="Overmann J."/>
            <person name="Amann R."/>
            <person name="Jetten M.S.M."/>
            <person name="Mascher T."/>
            <person name="Medema M.H."/>
            <person name="Devos D.P."/>
            <person name="Kaster A.-K."/>
            <person name="Ovreas L."/>
            <person name="Rohde M."/>
            <person name="Galperin M.Y."/>
            <person name="Jogler C."/>
        </authorList>
    </citation>
    <scope>NUCLEOTIDE SEQUENCE [LARGE SCALE GENOMIC DNA]</scope>
    <source>
        <strain evidence="1 2">OJF2</strain>
    </source>
</reference>
<dbReference type="Proteomes" id="UP000324233">
    <property type="component" value="Chromosome"/>
</dbReference>
<keyword evidence="2" id="KW-1185">Reference proteome</keyword>
<accession>A0A5B9VY62</accession>
<dbReference type="NCBIfam" id="NF038032">
    <property type="entry name" value="CehA_McbA_metalo"/>
    <property type="match status" value="1"/>
</dbReference>
<dbReference type="RefSeq" id="WP_168221668.1">
    <property type="nucleotide sequence ID" value="NZ_CP042997.1"/>
</dbReference>
<sequence>MYGRLWLARSAWLAVVGAVLVAVRPAGAEPLPVVQGVEFQPLSAQARRVIDALDMLGRPLPPRDRERLLRAIEGDDPQAGVRIIQQVLDAHCLIGVEINAESRVKSVQGPAAARLVQDGWTDFLIKVHNQAGVTAALATSSPNAAPVFRPSTGNPDPKASVSPGQVLQRWMDLAMFQARPLKPELSGLLVEYRIIEIYSRDAGRREARIGFNVGQGTQDLGFRSDVDILFSIDPAVPVALEVRDVDGRPTTAEFLIRDSLGRVHPSAGRRLAPDFYFHPQVYRRDGETLMLSPGVYDVEYTRGPEYRRLKKTITVKPGGGQKESFRLERWIHLADEKWFSGDHHIHAAGCGHYESPTEGVKPEDMWRHIQGEDLDVGCVLAWGPCWYYQKQFFEGKTHALSTAENLMRYDIEVSGFPSSHAGHLCLLRLKDDDYPGTTRIEEWPSWDLPVLKWGKAQGGVVGFSHSGWGLRISTDDIPSLEMPPFDGIGANEYVVDVVHDAVDFISTVDTPAPWELNVWYHTLNCGYRARISGETDFPCIYGERVGLGRVYVKLPDGQLDFDRWCQGLKEGRSYVGDGRSHLIDFRVDGRGVGEDGSELKLIAPGTVKVQARVAAFLDKVPSAEARAIRKRPLSEKPYWDLERARIGETRTVPVEVVVNGRAVARKEIEADGTIREVTFDVPLKTSSWIALRVLPSSHTNPVFVLVGNKPIRASKASADWCLKAVDRCWAQKEGAIRPSEKEEAKRAYDAARASYSKIRGEAVGE</sequence>
<dbReference type="KEGG" id="agv:OJF2_15860"/>
<name>A0A5B9VY62_9BACT</name>
<dbReference type="EMBL" id="CP042997">
    <property type="protein sequence ID" value="QEH33089.1"/>
    <property type="molecule type" value="Genomic_DNA"/>
</dbReference>
<dbReference type="AlphaFoldDB" id="A0A5B9VY62"/>
<protein>
    <submittedName>
        <fullName evidence="1">Uncharacterized protein</fullName>
    </submittedName>
</protein>
<evidence type="ECO:0000313" key="1">
    <source>
        <dbReference type="EMBL" id="QEH33089.1"/>
    </source>
</evidence>
<evidence type="ECO:0000313" key="2">
    <source>
        <dbReference type="Proteomes" id="UP000324233"/>
    </source>
</evidence>